<feature type="domain" description="Ionotropic glutamate receptor L-glutamate and glycine-binding" evidence="11">
    <location>
        <begin position="1"/>
        <end position="62"/>
    </location>
</feature>
<dbReference type="EMBL" id="VSRR010015430">
    <property type="protein sequence ID" value="MPC58158.1"/>
    <property type="molecule type" value="Genomic_DNA"/>
</dbReference>
<evidence type="ECO:0000313" key="13">
    <source>
        <dbReference type="Proteomes" id="UP000324222"/>
    </source>
</evidence>
<evidence type="ECO:0000256" key="8">
    <source>
        <dbReference type="ARBA" id="ARBA00023180"/>
    </source>
</evidence>
<evidence type="ECO:0000256" key="9">
    <source>
        <dbReference type="ARBA" id="ARBA00023286"/>
    </source>
</evidence>
<keyword evidence="10" id="KW-0407">Ion channel</keyword>
<dbReference type="SUPFAM" id="SSF53850">
    <property type="entry name" value="Periplasmic binding protein-like II"/>
    <property type="match status" value="1"/>
</dbReference>
<keyword evidence="13" id="KW-1185">Reference proteome</keyword>
<dbReference type="OrthoDB" id="5984008at2759"/>
<gene>
    <name evidence="12" type="primary">GRIK2_3</name>
    <name evidence="12" type="ORF">E2C01_052154</name>
</gene>
<evidence type="ECO:0000259" key="11">
    <source>
        <dbReference type="SMART" id="SM00918"/>
    </source>
</evidence>
<proteinExistence type="predicted"/>
<dbReference type="SMART" id="SM00918">
    <property type="entry name" value="Lig_chan-Glu_bd"/>
    <property type="match status" value="1"/>
</dbReference>
<keyword evidence="5" id="KW-0406">Ion transport</keyword>
<keyword evidence="9" id="KW-1071">Ligand-gated ion channel</keyword>
<evidence type="ECO:0000256" key="1">
    <source>
        <dbReference type="ARBA" id="ARBA00004141"/>
    </source>
</evidence>
<dbReference type="GO" id="GO:0015276">
    <property type="term" value="F:ligand-gated monoatomic ion channel activity"/>
    <property type="evidence" value="ECO:0007669"/>
    <property type="project" value="InterPro"/>
</dbReference>
<evidence type="ECO:0000256" key="2">
    <source>
        <dbReference type="ARBA" id="ARBA00022448"/>
    </source>
</evidence>
<keyword evidence="4" id="KW-1133">Transmembrane helix</keyword>
<evidence type="ECO:0000256" key="4">
    <source>
        <dbReference type="ARBA" id="ARBA00022989"/>
    </source>
</evidence>
<evidence type="ECO:0000256" key="7">
    <source>
        <dbReference type="ARBA" id="ARBA00023170"/>
    </source>
</evidence>
<evidence type="ECO:0000256" key="3">
    <source>
        <dbReference type="ARBA" id="ARBA00022692"/>
    </source>
</evidence>
<sequence length="92" mass="10448">MLKKEKNLTGNDRFSGFCVDMLEYVSRMAGFNYIIEMSGGGVYGMIDTETGEWNGLVRELKDKVSRIEGECGVVKRRLSKEQVRNKNVYTGN</sequence>
<keyword evidence="3" id="KW-0812">Transmembrane</keyword>
<keyword evidence="7 12" id="KW-0675">Receptor</keyword>
<dbReference type="InterPro" id="IPR019594">
    <property type="entry name" value="Glu/Gly-bd"/>
</dbReference>
<evidence type="ECO:0000313" key="12">
    <source>
        <dbReference type="EMBL" id="MPC58158.1"/>
    </source>
</evidence>
<evidence type="ECO:0000256" key="6">
    <source>
        <dbReference type="ARBA" id="ARBA00023136"/>
    </source>
</evidence>
<protein>
    <submittedName>
        <fullName evidence="12">Glutamate receptor ionotropic, kainate 2</fullName>
    </submittedName>
</protein>
<name>A0A5B7GM94_PORTR</name>
<accession>A0A5B7GM94</accession>
<evidence type="ECO:0000256" key="5">
    <source>
        <dbReference type="ARBA" id="ARBA00023065"/>
    </source>
</evidence>
<comment type="subcellular location">
    <subcellularLocation>
        <location evidence="1">Membrane</location>
        <topology evidence="1">Multi-pass membrane protein</topology>
    </subcellularLocation>
</comment>
<dbReference type="Proteomes" id="UP000324222">
    <property type="component" value="Unassembled WGS sequence"/>
</dbReference>
<keyword evidence="2" id="KW-0813">Transport</keyword>
<reference evidence="12 13" key="1">
    <citation type="submission" date="2019-05" db="EMBL/GenBank/DDBJ databases">
        <title>Another draft genome of Portunus trituberculatus and its Hox gene families provides insights of decapod evolution.</title>
        <authorList>
            <person name="Jeong J.-H."/>
            <person name="Song I."/>
            <person name="Kim S."/>
            <person name="Choi T."/>
            <person name="Kim D."/>
            <person name="Ryu S."/>
            <person name="Kim W."/>
        </authorList>
    </citation>
    <scope>NUCLEOTIDE SEQUENCE [LARGE SCALE GENOMIC DNA]</scope>
    <source>
        <tissue evidence="12">Muscle</tissue>
    </source>
</reference>
<dbReference type="AlphaFoldDB" id="A0A5B7GM94"/>
<comment type="caution">
    <text evidence="12">The sequence shown here is derived from an EMBL/GenBank/DDBJ whole genome shotgun (WGS) entry which is preliminary data.</text>
</comment>
<dbReference type="Gene3D" id="3.40.190.10">
    <property type="entry name" value="Periplasmic binding protein-like II"/>
    <property type="match status" value="1"/>
</dbReference>
<keyword evidence="6" id="KW-0472">Membrane</keyword>
<evidence type="ECO:0000256" key="10">
    <source>
        <dbReference type="ARBA" id="ARBA00023303"/>
    </source>
</evidence>
<dbReference type="Pfam" id="PF10613">
    <property type="entry name" value="Lig_chan-Glu_bd"/>
    <property type="match status" value="1"/>
</dbReference>
<organism evidence="12 13">
    <name type="scientific">Portunus trituberculatus</name>
    <name type="common">Swimming crab</name>
    <name type="synonym">Neptunus trituberculatus</name>
    <dbReference type="NCBI Taxonomy" id="210409"/>
    <lineage>
        <taxon>Eukaryota</taxon>
        <taxon>Metazoa</taxon>
        <taxon>Ecdysozoa</taxon>
        <taxon>Arthropoda</taxon>
        <taxon>Crustacea</taxon>
        <taxon>Multicrustacea</taxon>
        <taxon>Malacostraca</taxon>
        <taxon>Eumalacostraca</taxon>
        <taxon>Eucarida</taxon>
        <taxon>Decapoda</taxon>
        <taxon>Pleocyemata</taxon>
        <taxon>Brachyura</taxon>
        <taxon>Eubrachyura</taxon>
        <taxon>Portunoidea</taxon>
        <taxon>Portunidae</taxon>
        <taxon>Portuninae</taxon>
        <taxon>Portunus</taxon>
    </lineage>
</organism>
<dbReference type="GO" id="GO:0016020">
    <property type="term" value="C:membrane"/>
    <property type="evidence" value="ECO:0007669"/>
    <property type="project" value="UniProtKB-SubCell"/>
</dbReference>
<keyword evidence="8" id="KW-0325">Glycoprotein</keyword>